<sequence length="258" mass="27499">MGGPDAAIAVCADIDGLFTDSPLSVRETTLLGCLPHPPLSRALDALAKGAGNPGGALHRRAIDAFLYSVDRNGVADRLVDSQLRASVTGVRPSVLAAGLVDVTLDSAISETMPSSARTIWDLWHAGGPTESGLWAGCDRELRHHWLGAALAHHRADVRDKPAGRTYELDGRHITDVEGFYCAIGEAVNGPGGYFGWNGAALHACVTGRWGAEWPFRLIWRDAEVARTHLVAGAGPGGPATFDEILQWLAEDQIEVELR</sequence>
<evidence type="ECO:0000256" key="1">
    <source>
        <dbReference type="ARBA" id="ARBA00006845"/>
    </source>
</evidence>
<dbReference type="SUPFAM" id="SSF52038">
    <property type="entry name" value="Barstar-related"/>
    <property type="match status" value="1"/>
</dbReference>
<dbReference type="KEGG" id="afs:AFR_35500"/>
<evidence type="ECO:0000259" key="2">
    <source>
        <dbReference type="Pfam" id="PF01337"/>
    </source>
</evidence>
<dbReference type="PATRIC" id="fig|1246995.3.peg.7185"/>
<evidence type="ECO:0000313" key="3">
    <source>
        <dbReference type="EMBL" id="AGZ45356.1"/>
    </source>
</evidence>
<feature type="domain" description="Barstar (barnase inhibitor)" evidence="2">
    <location>
        <begin position="165"/>
        <end position="229"/>
    </location>
</feature>
<dbReference type="Proteomes" id="UP000017746">
    <property type="component" value="Chromosome"/>
</dbReference>
<dbReference type="EMBL" id="CP006272">
    <property type="protein sequence ID" value="AGZ45356.1"/>
    <property type="molecule type" value="Genomic_DNA"/>
</dbReference>
<organism evidence="3 4">
    <name type="scientific">Actinoplanes friuliensis DSM 7358</name>
    <dbReference type="NCBI Taxonomy" id="1246995"/>
    <lineage>
        <taxon>Bacteria</taxon>
        <taxon>Bacillati</taxon>
        <taxon>Actinomycetota</taxon>
        <taxon>Actinomycetes</taxon>
        <taxon>Micromonosporales</taxon>
        <taxon>Micromonosporaceae</taxon>
        <taxon>Actinoplanes</taxon>
    </lineage>
</organism>
<evidence type="ECO:0000313" key="4">
    <source>
        <dbReference type="Proteomes" id="UP000017746"/>
    </source>
</evidence>
<dbReference type="Gene3D" id="3.30.370.10">
    <property type="entry name" value="Barstar-like"/>
    <property type="match status" value="1"/>
</dbReference>
<name>U5WBM3_9ACTN</name>
<gene>
    <name evidence="3" type="ORF">AFR_35500</name>
</gene>
<dbReference type="STRING" id="1246995.AFR_35500"/>
<dbReference type="eggNOG" id="COG2732">
    <property type="taxonomic scope" value="Bacteria"/>
</dbReference>
<dbReference type="Pfam" id="PF01337">
    <property type="entry name" value="Barstar"/>
    <property type="match status" value="1"/>
</dbReference>
<dbReference type="RefSeq" id="WP_023561692.1">
    <property type="nucleotide sequence ID" value="NC_022657.1"/>
</dbReference>
<protein>
    <recommendedName>
        <fullName evidence="2">Barstar (barnase inhibitor) domain-containing protein</fullName>
    </recommendedName>
</protein>
<comment type="similarity">
    <text evidence="1">Belongs to the barstar family.</text>
</comment>
<dbReference type="AlphaFoldDB" id="U5WBM3"/>
<dbReference type="OrthoDB" id="8859549at2"/>
<dbReference type="HOGENOM" id="CLU_059876_0_0_11"/>
<proteinExistence type="inferred from homology"/>
<dbReference type="InterPro" id="IPR035905">
    <property type="entry name" value="Barstar-like_sf"/>
</dbReference>
<keyword evidence="4" id="KW-1185">Reference proteome</keyword>
<dbReference type="InterPro" id="IPR000468">
    <property type="entry name" value="Barstar"/>
</dbReference>
<accession>U5WBM3</accession>
<reference evidence="3 4" key="1">
    <citation type="journal article" date="2014" name="J. Biotechnol.">
        <title>Complete genome sequence of the actinobacterium Actinoplanes friuliensis HAG 010964, producer of the lipopeptide antibiotic friulimycin.</title>
        <authorList>
            <person name="Ruckert C."/>
            <person name="Szczepanowski R."/>
            <person name="Albersmeier A."/>
            <person name="Goesmann A."/>
            <person name="Fischer N."/>
            <person name="Steinkamper A."/>
            <person name="Puhler A."/>
            <person name="Biener R."/>
            <person name="Schwartz D."/>
            <person name="Kalinowski J."/>
        </authorList>
    </citation>
    <scope>NUCLEOTIDE SEQUENCE [LARGE SCALE GENOMIC DNA]</scope>
    <source>
        <strain evidence="3 4">DSM 7358</strain>
    </source>
</reference>